<proteinExistence type="predicted"/>
<dbReference type="EMBL" id="JAEUBG010004184">
    <property type="protein sequence ID" value="KAH3681874.1"/>
    <property type="molecule type" value="Genomic_DNA"/>
</dbReference>
<sequence>MAHVDSQVDTGIEQRSQVLSELIGERLGQIGRQVTEISADFLGVQQVQRQGTEHGLWTQLGDGGTNDGFGFSFEFEVFVCSPRTDDFQRLDEIWVGSCSQFGEHRGEDFKDLLGGMTVLNREQFSENFGDLGDGFVHLFDGDETLRDTDIDVGDLGGKESGKNLENFWQLLQSSHRFNLGVGSDTFGHNGDPSSSQVGIVDGWLQVKDDVQHLDELIVVDLIGHRIE</sequence>
<evidence type="ECO:0000313" key="2">
    <source>
        <dbReference type="Proteomes" id="UP000774326"/>
    </source>
</evidence>
<keyword evidence="2" id="KW-1185">Reference proteome</keyword>
<name>A0A9P8TK86_WICPI</name>
<organism evidence="1 2">
    <name type="scientific">Wickerhamomyces pijperi</name>
    <name type="common">Yeast</name>
    <name type="synonym">Pichia pijperi</name>
    <dbReference type="NCBI Taxonomy" id="599730"/>
    <lineage>
        <taxon>Eukaryota</taxon>
        <taxon>Fungi</taxon>
        <taxon>Dikarya</taxon>
        <taxon>Ascomycota</taxon>
        <taxon>Saccharomycotina</taxon>
        <taxon>Saccharomycetes</taxon>
        <taxon>Phaffomycetales</taxon>
        <taxon>Wickerhamomycetaceae</taxon>
        <taxon>Wickerhamomyces</taxon>
    </lineage>
</organism>
<protein>
    <submittedName>
        <fullName evidence="1">Uncharacterized protein</fullName>
    </submittedName>
</protein>
<gene>
    <name evidence="1" type="ORF">WICPIJ_007180</name>
</gene>
<accession>A0A9P8TK86</accession>
<dbReference type="AlphaFoldDB" id="A0A9P8TK86"/>
<comment type="caution">
    <text evidence="1">The sequence shown here is derived from an EMBL/GenBank/DDBJ whole genome shotgun (WGS) entry which is preliminary data.</text>
</comment>
<evidence type="ECO:0000313" key="1">
    <source>
        <dbReference type="EMBL" id="KAH3681874.1"/>
    </source>
</evidence>
<reference evidence="1" key="2">
    <citation type="submission" date="2021-01" db="EMBL/GenBank/DDBJ databases">
        <authorList>
            <person name="Schikora-Tamarit M.A."/>
        </authorList>
    </citation>
    <scope>NUCLEOTIDE SEQUENCE</scope>
    <source>
        <strain evidence="1">CBS2887</strain>
    </source>
</reference>
<reference evidence="1" key="1">
    <citation type="journal article" date="2021" name="Open Biol.">
        <title>Shared evolutionary footprints suggest mitochondrial oxidative damage underlies multiple complex I losses in fungi.</title>
        <authorList>
            <person name="Schikora-Tamarit M.A."/>
            <person name="Marcet-Houben M."/>
            <person name="Nosek J."/>
            <person name="Gabaldon T."/>
        </authorList>
    </citation>
    <scope>NUCLEOTIDE SEQUENCE</scope>
    <source>
        <strain evidence="1">CBS2887</strain>
    </source>
</reference>
<dbReference type="Proteomes" id="UP000774326">
    <property type="component" value="Unassembled WGS sequence"/>
</dbReference>